<keyword evidence="4" id="KW-1015">Disulfide bond</keyword>
<keyword evidence="5" id="KW-0325">Glycoprotein</keyword>
<feature type="region of interest" description="Disordered" evidence="6">
    <location>
        <begin position="88"/>
        <end position="228"/>
    </location>
</feature>
<organism evidence="9 10">
    <name type="scientific">Anopheles culicifacies</name>
    <dbReference type="NCBI Taxonomy" id="139723"/>
    <lineage>
        <taxon>Eukaryota</taxon>
        <taxon>Metazoa</taxon>
        <taxon>Ecdysozoa</taxon>
        <taxon>Arthropoda</taxon>
        <taxon>Hexapoda</taxon>
        <taxon>Insecta</taxon>
        <taxon>Pterygota</taxon>
        <taxon>Neoptera</taxon>
        <taxon>Endopterygota</taxon>
        <taxon>Diptera</taxon>
        <taxon>Nematocera</taxon>
        <taxon>Culicoidea</taxon>
        <taxon>Culicidae</taxon>
        <taxon>Anophelinae</taxon>
        <taxon>Anopheles</taxon>
        <taxon>culicifacies species complex</taxon>
    </lineage>
</organism>
<feature type="chain" id="PRO_5008128553" description="Chitin-binding type-2 domain-containing protein" evidence="7">
    <location>
        <begin position="22"/>
        <end position="298"/>
    </location>
</feature>
<dbReference type="SMART" id="SM00494">
    <property type="entry name" value="ChtBD2"/>
    <property type="match status" value="2"/>
</dbReference>
<dbReference type="Proteomes" id="UP000075883">
    <property type="component" value="Unassembled WGS sequence"/>
</dbReference>
<evidence type="ECO:0000256" key="7">
    <source>
        <dbReference type="SAM" id="SignalP"/>
    </source>
</evidence>
<feature type="compositionally biased region" description="Low complexity" evidence="6">
    <location>
        <begin position="128"/>
        <end position="210"/>
    </location>
</feature>
<dbReference type="EMBL" id="AXCM01002383">
    <property type="status" value="NOT_ANNOTATED_CDS"/>
    <property type="molecule type" value="Genomic_DNA"/>
</dbReference>
<evidence type="ECO:0000256" key="1">
    <source>
        <dbReference type="ARBA" id="ARBA00022669"/>
    </source>
</evidence>
<dbReference type="InterPro" id="IPR051940">
    <property type="entry name" value="Chitin_bind-dev_reg"/>
</dbReference>
<reference evidence="9" key="2">
    <citation type="submission" date="2020-05" db="UniProtKB">
        <authorList>
            <consortium name="EnsemblMetazoa"/>
        </authorList>
    </citation>
    <scope>IDENTIFICATION</scope>
    <source>
        <strain evidence="9">A-37</strain>
    </source>
</reference>
<feature type="compositionally biased region" description="Low complexity" evidence="6">
    <location>
        <begin position="91"/>
        <end position="120"/>
    </location>
</feature>
<dbReference type="AlphaFoldDB" id="A0A182MKE7"/>
<evidence type="ECO:0000256" key="4">
    <source>
        <dbReference type="ARBA" id="ARBA00023157"/>
    </source>
</evidence>
<dbReference type="InterPro" id="IPR036508">
    <property type="entry name" value="Chitin-bd_dom_sf"/>
</dbReference>
<sequence length="298" mass="32174">MIVSRTNLVTLGLVLIGSILANPGDRIPNHPNCTDHEGPIPVYFVHPTNCSRFYECKQKDAWEFECAAGLHFNSKLNVCDYPANAECEPQSGGTTTNPPMTTDDPSPTVSSSTVEYTTTSDHPTQERTTTSPYPTPEGTTTSSSYPTPEGTTTSSSYPTPDYTTTSSSYPTPDGTTTSSSYPTPPGGTTHTTTTSVHTTTTSFPTPESSTNDPTKPQPNCPPSGATQPNYWKDDSDCTRYLGCLENCIQEFQCPSGLNWNDQQKQCDSLPNVQCCPVIPPAPNVWPSSTTTTRSARLF</sequence>
<evidence type="ECO:0000256" key="6">
    <source>
        <dbReference type="SAM" id="MobiDB-lite"/>
    </source>
</evidence>
<keyword evidence="10" id="KW-1185">Reference proteome</keyword>
<evidence type="ECO:0000259" key="8">
    <source>
        <dbReference type="PROSITE" id="PS50940"/>
    </source>
</evidence>
<name>A0A182MKE7_9DIPT</name>
<keyword evidence="2 7" id="KW-0732">Signal</keyword>
<dbReference type="PANTHER" id="PTHR23301:SF0">
    <property type="entry name" value="CHITIN-BINDING TYPE-2 DOMAIN-CONTAINING PROTEIN-RELATED"/>
    <property type="match status" value="1"/>
</dbReference>
<dbReference type="STRING" id="139723.A0A182MKE7"/>
<feature type="signal peptide" evidence="7">
    <location>
        <begin position="1"/>
        <end position="21"/>
    </location>
</feature>
<evidence type="ECO:0000313" key="10">
    <source>
        <dbReference type="Proteomes" id="UP000075883"/>
    </source>
</evidence>
<evidence type="ECO:0000256" key="3">
    <source>
        <dbReference type="ARBA" id="ARBA00022737"/>
    </source>
</evidence>
<dbReference type="Gene3D" id="2.170.140.10">
    <property type="entry name" value="Chitin binding domain"/>
    <property type="match status" value="2"/>
</dbReference>
<evidence type="ECO:0000256" key="5">
    <source>
        <dbReference type="ARBA" id="ARBA00023180"/>
    </source>
</evidence>
<dbReference type="GO" id="GO:0005576">
    <property type="term" value="C:extracellular region"/>
    <property type="evidence" value="ECO:0007669"/>
    <property type="project" value="InterPro"/>
</dbReference>
<keyword evidence="1" id="KW-0147">Chitin-binding</keyword>
<evidence type="ECO:0000256" key="2">
    <source>
        <dbReference type="ARBA" id="ARBA00022729"/>
    </source>
</evidence>
<dbReference type="VEuPathDB" id="VectorBase:ACUA020435"/>
<dbReference type="PROSITE" id="PS50940">
    <property type="entry name" value="CHIT_BIND_II"/>
    <property type="match status" value="2"/>
</dbReference>
<dbReference type="Pfam" id="PF01607">
    <property type="entry name" value="CBM_14"/>
    <property type="match status" value="2"/>
</dbReference>
<reference evidence="10" key="1">
    <citation type="submission" date="2013-09" db="EMBL/GenBank/DDBJ databases">
        <title>The Genome Sequence of Anopheles culicifacies species A.</title>
        <authorList>
            <consortium name="The Broad Institute Genomics Platform"/>
            <person name="Neafsey D.E."/>
            <person name="Besansky N."/>
            <person name="Howell P."/>
            <person name="Walton C."/>
            <person name="Young S.K."/>
            <person name="Zeng Q."/>
            <person name="Gargeya S."/>
            <person name="Fitzgerald M."/>
            <person name="Haas B."/>
            <person name="Abouelleil A."/>
            <person name="Allen A.W."/>
            <person name="Alvarado L."/>
            <person name="Arachchi H.M."/>
            <person name="Berlin A.M."/>
            <person name="Chapman S.B."/>
            <person name="Gainer-Dewar J."/>
            <person name="Goldberg J."/>
            <person name="Griggs A."/>
            <person name="Gujja S."/>
            <person name="Hansen M."/>
            <person name="Howarth C."/>
            <person name="Imamovic A."/>
            <person name="Ireland A."/>
            <person name="Larimer J."/>
            <person name="McCowan C."/>
            <person name="Murphy C."/>
            <person name="Pearson M."/>
            <person name="Poon T.W."/>
            <person name="Priest M."/>
            <person name="Roberts A."/>
            <person name="Saif S."/>
            <person name="Shea T."/>
            <person name="Sisk P."/>
            <person name="Sykes S."/>
            <person name="Wortman J."/>
            <person name="Nusbaum C."/>
            <person name="Birren B."/>
        </authorList>
    </citation>
    <scope>NUCLEOTIDE SEQUENCE [LARGE SCALE GENOMIC DNA]</scope>
    <source>
        <strain evidence="10">A-37</strain>
    </source>
</reference>
<dbReference type="GO" id="GO:0008061">
    <property type="term" value="F:chitin binding"/>
    <property type="evidence" value="ECO:0007669"/>
    <property type="project" value="UniProtKB-KW"/>
</dbReference>
<dbReference type="InterPro" id="IPR002557">
    <property type="entry name" value="Chitin-bd_dom"/>
</dbReference>
<feature type="domain" description="Chitin-binding type-2" evidence="8">
    <location>
        <begin position="217"/>
        <end position="274"/>
    </location>
</feature>
<protein>
    <recommendedName>
        <fullName evidence="8">Chitin-binding type-2 domain-containing protein</fullName>
    </recommendedName>
</protein>
<proteinExistence type="predicted"/>
<evidence type="ECO:0000313" key="9">
    <source>
        <dbReference type="EnsemblMetazoa" id="ACUA020435-PA"/>
    </source>
</evidence>
<dbReference type="EnsemblMetazoa" id="ACUA020435-RA">
    <property type="protein sequence ID" value="ACUA020435-PA"/>
    <property type="gene ID" value="ACUA020435"/>
</dbReference>
<accession>A0A182MKE7</accession>
<dbReference type="PANTHER" id="PTHR23301">
    <property type="entry name" value="CHITIN BINDING PERITROPHIN-A"/>
    <property type="match status" value="1"/>
</dbReference>
<keyword evidence="3" id="KW-0677">Repeat</keyword>
<feature type="domain" description="Chitin-binding type-2" evidence="8">
    <location>
        <begin position="30"/>
        <end position="89"/>
    </location>
</feature>
<dbReference type="SUPFAM" id="SSF57625">
    <property type="entry name" value="Invertebrate chitin-binding proteins"/>
    <property type="match status" value="2"/>
</dbReference>